<dbReference type="InterPro" id="IPR052943">
    <property type="entry name" value="TMTC_O-mannosyl-trnsfr"/>
</dbReference>
<dbReference type="EMBL" id="JADJUC010000002">
    <property type="protein sequence ID" value="MBK8523021.1"/>
    <property type="molecule type" value="Genomic_DNA"/>
</dbReference>
<feature type="repeat" description="TPR" evidence="1">
    <location>
        <begin position="117"/>
        <end position="150"/>
    </location>
</feature>
<evidence type="ECO:0000313" key="2">
    <source>
        <dbReference type="EMBL" id="MBK8523021.1"/>
    </source>
</evidence>
<dbReference type="PANTHER" id="PTHR44809:SF1">
    <property type="entry name" value="PROTEIN O-MANNOSYL-TRANSFERASE TMTC1"/>
    <property type="match status" value="1"/>
</dbReference>
<dbReference type="Proteomes" id="UP000886689">
    <property type="component" value="Unassembled WGS sequence"/>
</dbReference>
<dbReference type="InterPro" id="IPR011990">
    <property type="entry name" value="TPR-like_helical_dom_sf"/>
</dbReference>
<sequence>MAAYIEALKRNPRSAAYLNDLGVLIETSGNPALHVTLWQQLAALPDAHAVVFYFLGNALRAAESFVEARAAFEQAVALEPTMAEAHNNLALVLGKLGFEDEARLSLDRATVANPDLAAPRSNLGAIMSRGSSLDEAAAMLREAVRLDPESLDARTNYGAVLMRQRRFTEAEVEFRRVLAVSPGFPSAELNLGLMLLTEGRLEAGWPYYDCRWKQPQLAEKRPPLTSPCWAGEPLDGKTLLVFAEQGFGDNIQFVRYVRLIRQRYPTVRIIHYCLHSLSELFQASPVAADCEILRWGEPIPAHDVHCPIMSLPWRFGTTLASIPDQGPYLAPTDAAIAAWQARFAALPQPRVGLVWASSETFVYRSAKTVALRQLLPLLDVPGVTWVSLQFGKEAAEIAENDLAARIVDPMADVHTFLDTAAIVAQLDLVISVDTAVAHLAGAMGKPVWMLDRFDTDWRWLLGREDSPWYRSLRIFRQAELGAWEPVVERACRELETFVNGG</sequence>
<dbReference type="Gene3D" id="1.25.40.10">
    <property type="entry name" value="Tetratricopeptide repeat domain"/>
    <property type="match status" value="1"/>
</dbReference>
<name>A0A9D7JZH5_9PROT</name>
<evidence type="ECO:0000313" key="3">
    <source>
        <dbReference type="Proteomes" id="UP000886689"/>
    </source>
</evidence>
<accession>A0A9D7JZH5</accession>
<dbReference type="SMART" id="SM00028">
    <property type="entry name" value="TPR"/>
    <property type="match status" value="4"/>
</dbReference>
<proteinExistence type="predicted"/>
<feature type="repeat" description="TPR" evidence="1">
    <location>
        <begin position="151"/>
        <end position="184"/>
    </location>
</feature>
<protein>
    <submittedName>
        <fullName evidence="2">Glycosyltransferase family protein</fullName>
    </submittedName>
</protein>
<dbReference type="Pfam" id="PF14559">
    <property type="entry name" value="TPR_19"/>
    <property type="match status" value="1"/>
</dbReference>
<dbReference type="PROSITE" id="PS50005">
    <property type="entry name" value="TPR"/>
    <property type="match status" value="3"/>
</dbReference>
<dbReference type="Pfam" id="PF13414">
    <property type="entry name" value="TPR_11"/>
    <property type="match status" value="1"/>
</dbReference>
<dbReference type="InterPro" id="IPR019734">
    <property type="entry name" value="TPR_rpt"/>
</dbReference>
<reference evidence="2" key="1">
    <citation type="submission" date="2020-10" db="EMBL/GenBank/DDBJ databases">
        <title>Connecting structure to function with the recovery of over 1000 high-quality activated sludge metagenome-assembled genomes encoding full-length rRNA genes using long-read sequencing.</title>
        <authorList>
            <person name="Singleton C.M."/>
            <person name="Petriglieri F."/>
            <person name="Kristensen J.M."/>
            <person name="Kirkegaard R.H."/>
            <person name="Michaelsen T.Y."/>
            <person name="Andersen M.H."/>
            <person name="Karst S.M."/>
            <person name="Dueholm M.S."/>
            <person name="Nielsen P.H."/>
            <person name="Albertsen M."/>
        </authorList>
    </citation>
    <scope>NUCLEOTIDE SEQUENCE</scope>
    <source>
        <strain evidence="2">Hirt_18-Q3-R61-65_BATAC.395</strain>
    </source>
</reference>
<dbReference type="SUPFAM" id="SSF48452">
    <property type="entry name" value="TPR-like"/>
    <property type="match status" value="1"/>
</dbReference>
<dbReference type="Gene3D" id="3.40.50.2000">
    <property type="entry name" value="Glycogen Phosphorylase B"/>
    <property type="match status" value="1"/>
</dbReference>
<keyword evidence="1" id="KW-0802">TPR repeat</keyword>
<gene>
    <name evidence="2" type="ORF">IPL58_02195</name>
</gene>
<evidence type="ECO:0000256" key="1">
    <source>
        <dbReference type="PROSITE-ProRule" id="PRU00339"/>
    </source>
</evidence>
<organism evidence="2 3">
    <name type="scientific">Candidatus Proximibacter danicus</name>
    <dbReference type="NCBI Taxonomy" id="2954365"/>
    <lineage>
        <taxon>Bacteria</taxon>
        <taxon>Pseudomonadati</taxon>
        <taxon>Pseudomonadota</taxon>
        <taxon>Betaproteobacteria</taxon>
        <taxon>Candidatus Proximibacter</taxon>
    </lineage>
</organism>
<dbReference type="AlphaFoldDB" id="A0A9D7JZH5"/>
<dbReference type="PANTHER" id="PTHR44809">
    <property type="match status" value="1"/>
</dbReference>
<dbReference type="SUPFAM" id="SSF53756">
    <property type="entry name" value="UDP-Glycosyltransferase/glycogen phosphorylase"/>
    <property type="match status" value="1"/>
</dbReference>
<feature type="repeat" description="TPR" evidence="1">
    <location>
        <begin position="49"/>
        <end position="82"/>
    </location>
</feature>
<comment type="caution">
    <text evidence="2">The sequence shown here is derived from an EMBL/GenBank/DDBJ whole genome shotgun (WGS) entry which is preliminary data.</text>
</comment>